<feature type="domain" description="EF-hand" evidence="2">
    <location>
        <begin position="35"/>
        <end position="70"/>
    </location>
</feature>
<keyword evidence="4" id="KW-1185">Reference proteome</keyword>
<evidence type="ECO:0000256" key="1">
    <source>
        <dbReference type="SAM" id="SignalP"/>
    </source>
</evidence>
<dbReference type="AlphaFoldDB" id="A0A4Y5Z188"/>
<dbReference type="PROSITE" id="PS50222">
    <property type="entry name" value="EF_HAND_2"/>
    <property type="match status" value="1"/>
</dbReference>
<dbReference type="OrthoDB" id="5955561at2"/>
<dbReference type="GO" id="GO:0005509">
    <property type="term" value="F:calcium ion binding"/>
    <property type="evidence" value="ECO:0007669"/>
    <property type="project" value="InterPro"/>
</dbReference>
<dbReference type="RefSeq" id="WP_139980794.1">
    <property type="nucleotide sequence ID" value="NZ_CP041046.1"/>
</dbReference>
<dbReference type="KEGG" id="lpy:FIV34_06445"/>
<dbReference type="Gene3D" id="1.10.238.10">
    <property type="entry name" value="EF-hand"/>
    <property type="match status" value="1"/>
</dbReference>
<sequence length="106" mass="11350">MASGKKRALALCAAALFTLPFAALAQTGAGSAARYAEQQLHQKFLRADKDKDGFLTQAEAKAGNMPTTADHFAEIDTTQRGKVSEKEIQQFLLKRAVDKSNAASGH</sequence>
<gene>
    <name evidence="3" type="ORF">FIV34_06445</name>
</gene>
<proteinExistence type="predicted"/>
<dbReference type="SUPFAM" id="SSF47473">
    <property type="entry name" value="EF-hand"/>
    <property type="match status" value="1"/>
</dbReference>
<evidence type="ECO:0000313" key="3">
    <source>
        <dbReference type="EMBL" id="QDE38864.1"/>
    </source>
</evidence>
<protein>
    <submittedName>
        <fullName evidence="3">EF-hand domain-containing protein</fullName>
    </submittedName>
</protein>
<feature type="signal peptide" evidence="1">
    <location>
        <begin position="1"/>
        <end position="25"/>
    </location>
</feature>
<dbReference type="EMBL" id="CP041046">
    <property type="protein sequence ID" value="QDE38864.1"/>
    <property type="molecule type" value="Genomic_DNA"/>
</dbReference>
<organism evidence="3 4">
    <name type="scientific">Luteibacter pinisoli</name>
    <dbReference type="NCBI Taxonomy" id="2589080"/>
    <lineage>
        <taxon>Bacteria</taxon>
        <taxon>Pseudomonadati</taxon>
        <taxon>Pseudomonadota</taxon>
        <taxon>Gammaproteobacteria</taxon>
        <taxon>Lysobacterales</taxon>
        <taxon>Rhodanobacteraceae</taxon>
        <taxon>Luteibacter</taxon>
    </lineage>
</organism>
<dbReference type="InterPro" id="IPR002048">
    <property type="entry name" value="EF_hand_dom"/>
</dbReference>
<reference evidence="3 4" key="1">
    <citation type="submission" date="2019-06" db="EMBL/GenBank/DDBJ databases">
        <title>A complete genome sequence for Luteibacter pinisoli MAH-14.</title>
        <authorList>
            <person name="Baltrus D.A."/>
        </authorList>
    </citation>
    <scope>NUCLEOTIDE SEQUENCE [LARGE SCALE GENOMIC DNA]</scope>
    <source>
        <strain evidence="3 4">MAH-14</strain>
    </source>
</reference>
<dbReference type="Proteomes" id="UP000316093">
    <property type="component" value="Chromosome"/>
</dbReference>
<keyword evidence="1" id="KW-0732">Signal</keyword>
<name>A0A4Y5Z188_9GAMM</name>
<evidence type="ECO:0000313" key="4">
    <source>
        <dbReference type="Proteomes" id="UP000316093"/>
    </source>
</evidence>
<evidence type="ECO:0000259" key="2">
    <source>
        <dbReference type="PROSITE" id="PS50222"/>
    </source>
</evidence>
<feature type="chain" id="PRO_5021376082" evidence="1">
    <location>
        <begin position="26"/>
        <end position="106"/>
    </location>
</feature>
<dbReference type="InterPro" id="IPR011992">
    <property type="entry name" value="EF-hand-dom_pair"/>
</dbReference>
<accession>A0A4Y5Z188</accession>